<dbReference type="InterPro" id="IPR032780">
    <property type="entry name" value="DNA_pol3_delt_C"/>
</dbReference>
<dbReference type="InterPro" id="IPR005790">
    <property type="entry name" value="DNA_polIII_delta"/>
</dbReference>
<dbReference type="InterPro" id="IPR010372">
    <property type="entry name" value="DNA_pol3_delta_N"/>
</dbReference>
<evidence type="ECO:0000256" key="8">
    <source>
        <dbReference type="ARBA" id="ARBA00049244"/>
    </source>
</evidence>
<dbReference type="PANTHER" id="PTHR34388:SF1">
    <property type="entry name" value="DNA POLYMERASE III SUBUNIT DELTA"/>
    <property type="match status" value="1"/>
</dbReference>
<dbReference type="EMBL" id="BAABWN010000020">
    <property type="protein sequence ID" value="GAA6170183.1"/>
    <property type="molecule type" value="Genomic_DNA"/>
</dbReference>
<gene>
    <name evidence="12" type="primary">holA</name>
    <name evidence="12" type="ORF">NBRC116591_39960</name>
</gene>
<dbReference type="Gene3D" id="1.10.8.60">
    <property type="match status" value="1"/>
</dbReference>
<feature type="domain" description="DNA polymerase III subunit delta C-terminal" evidence="11">
    <location>
        <begin position="216"/>
        <end position="335"/>
    </location>
</feature>
<comment type="caution">
    <text evidence="12">The sequence shown here is derived from an EMBL/GenBank/DDBJ whole genome shotgun (WGS) entry which is preliminary data.</text>
</comment>
<evidence type="ECO:0000259" key="10">
    <source>
        <dbReference type="Pfam" id="PF06144"/>
    </source>
</evidence>
<dbReference type="Gene3D" id="1.20.272.10">
    <property type="match status" value="1"/>
</dbReference>
<dbReference type="CDD" id="cd18138">
    <property type="entry name" value="HLD_clamp_pol_III_delta"/>
    <property type="match status" value="1"/>
</dbReference>
<evidence type="ECO:0000256" key="3">
    <source>
        <dbReference type="ARBA" id="ARBA00022679"/>
    </source>
</evidence>
<organism evidence="12 13">
    <name type="scientific">Sessilibacter corallicola</name>
    <dbReference type="NCBI Taxonomy" id="2904075"/>
    <lineage>
        <taxon>Bacteria</taxon>
        <taxon>Pseudomonadati</taxon>
        <taxon>Pseudomonadota</taxon>
        <taxon>Gammaproteobacteria</taxon>
        <taxon>Cellvibrionales</taxon>
        <taxon>Cellvibrionaceae</taxon>
        <taxon>Sessilibacter</taxon>
    </lineage>
</organism>
<evidence type="ECO:0000256" key="1">
    <source>
        <dbReference type="ARBA" id="ARBA00012417"/>
    </source>
</evidence>
<keyword evidence="6" id="KW-0239">DNA-directed DNA polymerase</keyword>
<keyword evidence="13" id="KW-1185">Reference proteome</keyword>
<feature type="domain" description="DNA polymerase III delta N-terminal" evidence="10">
    <location>
        <begin position="21"/>
        <end position="138"/>
    </location>
</feature>
<evidence type="ECO:0000313" key="13">
    <source>
        <dbReference type="Proteomes" id="UP001465153"/>
    </source>
</evidence>
<evidence type="ECO:0000259" key="11">
    <source>
        <dbReference type="Pfam" id="PF14840"/>
    </source>
</evidence>
<evidence type="ECO:0000256" key="9">
    <source>
        <dbReference type="NCBIfam" id="TIGR01128"/>
    </source>
</evidence>
<dbReference type="SUPFAM" id="SSF52540">
    <property type="entry name" value="P-loop containing nucleoside triphosphate hydrolases"/>
    <property type="match status" value="1"/>
</dbReference>
<accession>A0ABQ0AF83</accession>
<keyword evidence="5" id="KW-0235">DNA replication</keyword>
<dbReference type="Proteomes" id="UP001465153">
    <property type="component" value="Unassembled WGS sequence"/>
</dbReference>
<dbReference type="Pfam" id="PF06144">
    <property type="entry name" value="DNA_pol3_delta"/>
    <property type="match status" value="1"/>
</dbReference>
<proteinExistence type="inferred from homology"/>
<evidence type="ECO:0000256" key="2">
    <source>
        <dbReference type="ARBA" id="ARBA00017703"/>
    </source>
</evidence>
<evidence type="ECO:0000256" key="7">
    <source>
        <dbReference type="ARBA" id="ARBA00034754"/>
    </source>
</evidence>
<keyword evidence="4" id="KW-0548">Nucleotidyltransferase</keyword>
<dbReference type="Pfam" id="PF14840">
    <property type="entry name" value="DNA_pol3_delt_C"/>
    <property type="match status" value="1"/>
</dbReference>
<evidence type="ECO:0000256" key="5">
    <source>
        <dbReference type="ARBA" id="ARBA00022705"/>
    </source>
</evidence>
<dbReference type="InterPro" id="IPR027417">
    <property type="entry name" value="P-loop_NTPase"/>
</dbReference>
<reference evidence="12 13" key="1">
    <citation type="submission" date="2024-04" db="EMBL/GenBank/DDBJ databases">
        <title>Draft genome sequence of Sessilibacter corallicola NBRC 116591.</title>
        <authorList>
            <person name="Miyakawa T."/>
            <person name="Kusuya Y."/>
            <person name="Miura T."/>
        </authorList>
    </citation>
    <scope>NUCLEOTIDE SEQUENCE [LARGE SCALE GENOMIC DNA]</scope>
    <source>
        <strain evidence="12 13">KU-00831-HH</strain>
    </source>
</reference>
<comment type="similarity">
    <text evidence="7">Belongs to the DNA polymerase HolA subunit family.</text>
</comment>
<evidence type="ECO:0000313" key="12">
    <source>
        <dbReference type="EMBL" id="GAA6170183.1"/>
    </source>
</evidence>
<evidence type="ECO:0000256" key="6">
    <source>
        <dbReference type="ARBA" id="ARBA00022932"/>
    </source>
</evidence>
<dbReference type="InterPro" id="IPR008921">
    <property type="entry name" value="DNA_pol3_clamp-load_cplx_C"/>
</dbReference>
<keyword evidence="3" id="KW-0808">Transferase</keyword>
<dbReference type="Gene3D" id="3.40.50.300">
    <property type="entry name" value="P-loop containing nucleotide triphosphate hydrolases"/>
    <property type="match status" value="1"/>
</dbReference>
<sequence>MAKIRAEQLAGHCKNPLAPIYVIFGDEPLLRQEACDTLRKAATEQGYTERERYYSDASLDWDDVFSGAANFSLFAERKMVEIHLHNGKPGDKGAKAIMRYCEDPSEDTLLLITAPKLDGTSQRSKWFKALEAQGQIVQVWPVNAEQLPRWIDQRLKAKGLSASSEAIDMLSAKVEGNLLAAKQEIEKLTLISSQDRVISAEEMAAVVGDSARYDVFGLVDKALTGKTESAMKTLQGLKSEGTEPVIILWALAREIRTLVAICEAVESGQSQMQAFKAERVWDKRQGMMQAALARLSHKHLQHLLRKANGIDRAVKGLRKASVWDELTDLTLHLCGIVTIKPQIDALSLTT</sequence>
<dbReference type="PANTHER" id="PTHR34388">
    <property type="entry name" value="DNA POLYMERASE III SUBUNIT DELTA"/>
    <property type="match status" value="1"/>
</dbReference>
<name>A0ABQ0AF83_9GAMM</name>
<comment type="catalytic activity">
    <reaction evidence="8">
        <text>DNA(n) + a 2'-deoxyribonucleoside 5'-triphosphate = DNA(n+1) + diphosphate</text>
        <dbReference type="Rhea" id="RHEA:22508"/>
        <dbReference type="Rhea" id="RHEA-COMP:17339"/>
        <dbReference type="Rhea" id="RHEA-COMP:17340"/>
        <dbReference type="ChEBI" id="CHEBI:33019"/>
        <dbReference type="ChEBI" id="CHEBI:61560"/>
        <dbReference type="ChEBI" id="CHEBI:173112"/>
        <dbReference type="EC" id="2.7.7.7"/>
    </reaction>
</comment>
<dbReference type="EC" id="2.7.7.7" evidence="1 9"/>
<dbReference type="SUPFAM" id="SSF48019">
    <property type="entry name" value="post-AAA+ oligomerization domain-like"/>
    <property type="match status" value="1"/>
</dbReference>
<dbReference type="RefSeq" id="WP_353304506.1">
    <property type="nucleotide sequence ID" value="NZ_BAABWN010000020.1"/>
</dbReference>
<dbReference type="NCBIfam" id="TIGR01128">
    <property type="entry name" value="holA"/>
    <property type="match status" value="1"/>
</dbReference>
<evidence type="ECO:0000256" key="4">
    <source>
        <dbReference type="ARBA" id="ARBA00022695"/>
    </source>
</evidence>
<protein>
    <recommendedName>
        <fullName evidence="2 9">DNA polymerase III subunit delta</fullName>
        <ecNumber evidence="1 9">2.7.7.7</ecNumber>
    </recommendedName>
</protein>